<gene>
    <name evidence="4" type="ORF">PS631_04297</name>
</gene>
<protein>
    <recommendedName>
        <fullName evidence="3">Coenzyme Q-binding protein COQ10 START domain-containing protein</fullName>
    </recommendedName>
</protein>
<dbReference type="FunFam" id="3.30.530.20:FF:000061">
    <property type="entry name" value="Ribosome association toxin RatA"/>
    <property type="match status" value="1"/>
</dbReference>
<dbReference type="InterPro" id="IPR005031">
    <property type="entry name" value="COQ10_START"/>
</dbReference>
<dbReference type="InterPro" id="IPR023393">
    <property type="entry name" value="START-like_dom_sf"/>
</dbReference>
<dbReference type="CDD" id="cd07813">
    <property type="entry name" value="COQ10p_like"/>
    <property type="match status" value="1"/>
</dbReference>
<dbReference type="Proteomes" id="UP000399692">
    <property type="component" value="Unassembled WGS sequence"/>
</dbReference>
<dbReference type="PANTHER" id="PTHR12901:SF10">
    <property type="entry name" value="COENZYME Q-BINDING PROTEIN COQ10, MITOCHONDRIAL"/>
    <property type="match status" value="1"/>
</dbReference>
<reference evidence="4 5" key="1">
    <citation type="submission" date="2019-09" db="EMBL/GenBank/DDBJ databases">
        <authorList>
            <person name="Chandra G."/>
            <person name="Truman W A."/>
        </authorList>
    </citation>
    <scope>NUCLEOTIDE SEQUENCE [LARGE SCALE GENOMIC DNA]</scope>
    <source>
        <strain evidence="4">PS631</strain>
    </source>
</reference>
<name>A0A5E6VM70_PSEFL</name>
<evidence type="ECO:0000256" key="1">
    <source>
        <dbReference type="ARBA" id="ARBA00008918"/>
    </source>
</evidence>
<accession>A0A5E6VM70</accession>
<dbReference type="EMBL" id="CABVHF010000020">
    <property type="protein sequence ID" value="VVN19362.1"/>
    <property type="molecule type" value="Genomic_DNA"/>
</dbReference>
<dbReference type="InterPro" id="IPR044996">
    <property type="entry name" value="COQ10-like"/>
</dbReference>
<proteinExistence type="inferred from homology"/>
<dbReference type="Gene3D" id="3.30.530.20">
    <property type="match status" value="1"/>
</dbReference>
<dbReference type="GO" id="GO:0045333">
    <property type="term" value="P:cellular respiration"/>
    <property type="evidence" value="ECO:0007669"/>
    <property type="project" value="InterPro"/>
</dbReference>
<evidence type="ECO:0000313" key="5">
    <source>
        <dbReference type="Proteomes" id="UP000399692"/>
    </source>
</evidence>
<sequence>MALSATGFSVRLSLPGESRTMDTLCNPQNLFSVSCEVLPPSLGIDAWMTTHIQRSALLPYPAQALYDLVNDVASYPEFLPWCSASTVLESSETSMRAKLEVAKGGLSQHFVTRNVLVPGQSIEMNLEEGPFSQLHGVWVFKPLGDKACKISLDLSFDYAGPIVRATLGPLFNQAANTLVDAFCQRAKQLNG</sequence>
<dbReference type="AlphaFoldDB" id="A0A5E6VM70"/>
<comment type="similarity">
    <text evidence="1">Belongs to the ribosome association toxin RatA family.</text>
</comment>
<feature type="domain" description="Coenzyme Q-binding protein COQ10 START" evidence="3">
    <location>
        <begin position="58"/>
        <end position="183"/>
    </location>
</feature>
<organism evidence="4 5">
    <name type="scientific">Pseudomonas fluorescens</name>
    <dbReference type="NCBI Taxonomy" id="294"/>
    <lineage>
        <taxon>Bacteria</taxon>
        <taxon>Pseudomonadati</taxon>
        <taxon>Pseudomonadota</taxon>
        <taxon>Gammaproteobacteria</taxon>
        <taxon>Pseudomonadales</taxon>
        <taxon>Pseudomonadaceae</taxon>
        <taxon>Pseudomonas</taxon>
    </lineage>
</organism>
<evidence type="ECO:0000313" key="4">
    <source>
        <dbReference type="EMBL" id="VVN19362.1"/>
    </source>
</evidence>
<evidence type="ECO:0000259" key="3">
    <source>
        <dbReference type="Pfam" id="PF03364"/>
    </source>
</evidence>
<keyword evidence="2" id="KW-1277">Toxin-antitoxin system</keyword>
<dbReference type="Pfam" id="PF03364">
    <property type="entry name" value="Polyketide_cyc"/>
    <property type="match status" value="1"/>
</dbReference>
<evidence type="ECO:0000256" key="2">
    <source>
        <dbReference type="ARBA" id="ARBA00022649"/>
    </source>
</evidence>
<dbReference type="GO" id="GO:0048039">
    <property type="term" value="F:ubiquinone binding"/>
    <property type="evidence" value="ECO:0007669"/>
    <property type="project" value="InterPro"/>
</dbReference>
<dbReference type="SUPFAM" id="SSF55961">
    <property type="entry name" value="Bet v1-like"/>
    <property type="match status" value="1"/>
</dbReference>
<dbReference type="PANTHER" id="PTHR12901">
    <property type="entry name" value="SPERM PROTEIN HOMOLOG"/>
    <property type="match status" value="1"/>
</dbReference>